<feature type="region of interest" description="Disordered" evidence="1">
    <location>
        <begin position="538"/>
        <end position="560"/>
    </location>
</feature>
<dbReference type="GO" id="GO:0003676">
    <property type="term" value="F:nucleic acid binding"/>
    <property type="evidence" value="ECO:0007669"/>
    <property type="project" value="InterPro"/>
</dbReference>
<feature type="compositionally biased region" description="Low complexity" evidence="1">
    <location>
        <begin position="110"/>
        <end position="138"/>
    </location>
</feature>
<reference evidence="3 4" key="1">
    <citation type="submission" date="2018-08" db="EMBL/GenBank/DDBJ databases">
        <title>Genomic investigation of the strawberry pathogen Phytophthora fragariae indicates pathogenicity is determined by transcriptional variation in three key races.</title>
        <authorList>
            <person name="Adams T.M."/>
            <person name="Armitage A.D."/>
            <person name="Sobczyk M.K."/>
            <person name="Bates H.J."/>
            <person name="Dunwell J.M."/>
            <person name="Nellist C.F."/>
            <person name="Harrison R.J."/>
        </authorList>
    </citation>
    <scope>NUCLEOTIDE SEQUENCE [LARGE SCALE GENOMIC DNA]</scope>
    <source>
        <strain evidence="3 4">BC-1</strain>
    </source>
</reference>
<feature type="compositionally biased region" description="Basic residues" evidence="1">
    <location>
        <begin position="884"/>
        <end position="915"/>
    </location>
</feature>
<evidence type="ECO:0000313" key="4">
    <source>
        <dbReference type="Proteomes" id="UP000440367"/>
    </source>
</evidence>
<feature type="compositionally biased region" description="Polar residues" evidence="1">
    <location>
        <begin position="719"/>
        <end position="730"/>
    </location>
</feature>
<feature type="region of interest" description="Disordered" evidence="1">
    <location>
        <begin position="97"/>
        <end position="224"/>
    </location>
</feature>
<feature type="compositionally biased region" description="Basic and acidic residues" evidence="1">
    <location>
        <begin position="861"/>
        <end position="883"/>
    </location>
</feature>
<name>A0A6A3WJG9_9STRA</name>
<feature type="compositionally biased region" description="Acidic residues" evidence="1">
    <location>
        <begin position="745"/>
        <end position="762"/>
    </location>
</feature>
<feature type="domain" description="RNase H type-1" evidence="2">
    <location>
        <begin position="567"/>
        <end position="700"/>
    </location>
</feature>
<feature type="region of interest" description="Disordered" evidence="1">
    <location>
        <begin position="249"/>
        <end position="320"/>
    </location>
</feature>
<feature type="region of interest" description="Disordered" evidence="1">
    <location>
        <begin position="708"/>
        <end position="790"/>
    </location>
</feature>
<evidence type="ECO:0000313" key="3">
    <source>
        <dbReference type="EMBL" id="KAE9186312.1"/>
    </source>
</evidence>
<dbReference type="PANTHER" id="PTHR46387:SF2">
    <property type="entry name" value="RIBONUCLEASE HI"/>
    <property type="match status" value="1"/>
</dbReference>
<feature type="compositionally biased region" description="Low complexity" evidence="1">
    <location>
        <begin position="184"/>
        <end position="203"/>
    </location>
</feature>
<dbReference type="EMBL" id="QXGD01002617">
    <property type="protein sequence ID" value="KAE9186312.1"/>
    <property type="molecule type" value="Genomic_DNA"/>
</dbReference>
<dbReference type="CDD" id="cd09279">
    <property type="entry name" value="RNase_HI_like"/>
    <property type="match status" value="1"/>
</dbReference>
<feature type="compositionally biased region" description="Low complexity" evidence="1">
    <location>
        <begin position="465"/>
        <end position="476"/>
    </location>
</feature>
<dbReference type="InterPro" id="IPR012337">
    <property type="entry name" value="RNaseH-like_sf"/>
</dbReference>
<feature type="compositionally biased region" description="Acidic residues" evidence="1">
    <location>
        <begin position="252"/>
        <end position="261"/>
    </location>
</feature>
<feature type="region of interest" description="Disordered" evidence="1">
    <location>
        <begin position="1"/>
        <end position="25"/>
    </location>
</feature>
<dbReference type="Pfam" id="PF13456">
    <property type="entry name" value="RVT_3"/>
    <property type="match status" value="1"/>
</dbReference>
<feature type="compositionally biased region" description="Low complexity" evidence="1">
    <location>
        <begin position="266"/>
        <end position="284"/>
    </location>
</feature>
<accession>A0A6A3WJG9</accession>
<feature type="region of interest" description="Disordered" evidence="1">
    <location>
        <begin position="455"/>
        <end position="499"/>
    </location>
</feature>
<dbReference type="AlphaFoldDB" id="A0A6A3WJG9"/>
<feature type="non-terminal residue" evidence="3">
    <location>
        <position position="928"/>
    </location>
</feature>
<evidence type="ECO:0000256" key="1">
    <source>
        <dbReference type="SAM" id="MobiDB-lite"/>
    </source>
</evidence>
<evidence type="ECO:0000259" key="2">
    <source>
        <dbReference type="PROSITE" id="PS50879"/>
    </source>
</evidence>
<dbReference type="PROSITE" id="PS50879">
    <property type="entry name" value="RNASE_H_1"/>
    <property type="match status" value="1"/>
</dbReference>
<gene>
    <name evidence="3" type="ORF">PF002_g25922</name>
</gene>
<dbReference type="Proteomes" id="UP000440367">
    <property type="component" value="Unassembled WGS sequence"/>
</dbReference>
<dbReference type="InterPro" id="IPR002156">
    <property type="entry name" value="RNaseH_domain"/>
</dbReference>
<protein>
    <recommendedName>
        <fullName evidence="2">RNase H type-1 domain-containing protein</fullName>
    </recommendedName>
</protein>
<organism evidence="3 4">
    <name type="scientific">Phytophthora fragariae</name>
    <dbReference type="NCBI Taxonomy" id="53985"/>
    <lineage>
        <taxon>Eukaryota</taxon>
        <taxon>Sar</taxon>
        <taxon>Stramenopiles</taxon>
        <taxon>Oomycota</taxon>
        <taxon>Peronosporomycetes</taxon>
        <taxon>Peronosporales</taxon>
        <taxon>Peronosporaceae</taxon>
        <taxon>Phytophthora</taxon>
    </lineage>
</organism>
<dbReference type="Gene3D" id="3.30.420.10">
    <property type="entry name" value="Ribonuclease H-like superfamily/Ribonuclease H"/>
    <property type="match status" value="1"/>
</dbReference>
<feature type="compositionally biased region" description="Pro residues" evidence="1">
    <location>
        <begin position="731"/>
        <end position="740"/>
    </location>
</feature>
<dbReference type="GO" id="GO:0004523">
    <property type="term" value="F:RNA-DNA hybrid ribonuclease activity"/>
    <property type="evidence" value="ECO:0007669"/>
    <property type="project" value="InterPro"/>
</dbReference>
<dbReference type="PANTHER" id="PTHR46387">
    <property type="entry name" value="POLYNUCLEOTIDYL TRANSFERASE, RIBONUCLEASE H-LIKE SUPERFAMILY PROTEIN"/>
    <property type="match status" value="1"/>
</dbReference>
<feature type="region of interest" description="Disordered" evidence="1">
    <location>
        <begin position="838"/>
        <end position="928"/>
    </location>
</feature>
<dbReference type="InterPro" id="IPR036397">
    <property type="entry name" value="RNaseH_sf"/>
</dbReference>
<comment type="caution">
    <text evidence="3">The sequence shown here is derived from an EMBL/GenBank/DDBJ whole genome shotgun (WGS) entry which is preliminary data.</text>
</comment>
<sequence length="928" mass="98039">MHFWWPDWQPRERSPSSDSKCSTASHSSLASDASFYSAASDGAGAAVLATARAGADPLGLGLRIVDPPAPVLGSAEPEMDPADPPRALPLLGTGAAVGAATSGTGPGPAAPIARQPAARLAPAAAQASLRSAASPSRRFATDASGRRPAGLPRDGPGPDTLAPSMPGSLHAQASQGPGTDEDGAASNSAAAQDAARGASSCAAPRPPPDLHARLARPGRAGGMLPVPAVPGAELAAVTARALAAAYGLRDPADDDSSDDDGHDGPADAGSGPPDPADVAAAPMDVDQDARRPTVGSQPLSPPPVLRIGGKRRRLNDVDDEDTRELAELLLEEEDEAGDQAPAPRLSAASARPTSVLSVYAHNAQRFQCTLCTYTAASFASLKRHRDSRHRRTAFLDRFSAGCACGVPFASRLAAANHAHACASLNSTTSAAAAPAAGELSPTAGADNATVTAAIVSPDSPRQDPPELAASPPLASSTHVAGQDQDHAEQQTRARWSPPLPRALVAGRVAARLSEVPVPRWGPPLPRDVVASRIAHRLFPPEPTSDEETKDNDSQDQPATEMDVDAGAVGEWLLRFDGACRANPGPGGAGAALFKPDGPVVWTCSHYMPSSSETNNTAEYTALLLGTRAAADHGATTLRVEGDSTLVIQQVRGIFATRSASLRCLRDQVKLELARVGSFSLHHIDRQANAHADRLANRALDLQRTVSECGTHTDGAGCTRTATADTTSSPDQQPPRAPLPQPTADIEMEDPDDDDLADTDDGEVYATMRVGPGATPQRRPRLRLRKLSDDEDEAARAMVERLGASLAAKITDAGDWDTAEGYITALPHLLYDKLQPYTQAQRRSEPRAQRQQQQAPRHQRDHRQQDQQQERGQEQRQDGHEGTRARRRRRRRRGRSGAANKQRRQRPPRVTRHHREHRLDEALDDLHAV</sequence>
<dbReference type="SUPFAM" id="SSF53098">
    <property type="entry name" value="Ribonuclease H-like"/>
    <property type="match status" value="1"/>
</dbReference>
<feature type="compositionally biased region" description="Basic and acidic residues" evidence="1">
    <location>
        <begin position="916"/>
        <end position="928"/>
    </location>
</feature>
<proteinExistence type="predicted"/>